<evidence type="ECO:0000256" key="3">
    <source>
        <dbReference type="ARBA" id="ARBA00022801"/>
    </source>
</evidence>
<keyword evidence="5" id="KW-0119">Carbohydrate metabolism</keyword>
<name>A0ABR7WK49_9SPHI</name>
<gene>
    <name evidence="11" type="ORF">IDJ77_02655</name>
</gene>
<organism evidence="11 12">
    <name type="scientific">Mucilaginibacter pankratovii</name>
    <dbReference type="NCBI Taxonomy" id="2772110"/>
    <lineage>
        <taxon>Bacteria</taxon>
        <taxon>Pseudomonadati</taxon>
        <taxon>Bacteroidota</taxon>
        <taxon>Sphingobacteriia</taxon>
        <taxon>Sphingobacteriales</taxon>
        <taxon>Sphingobacteriaceae</taxon>
        <taxon>Mucilaginibacter</taxon>
    </lineage>
</organism>
<evidence type="ECO:0000256" key="6">
    <source>
        <dbReference type="ARBA" id="ARBA00023295"/>
    </source>
</evidence>
<comment type="function">
    <text evidence="8">Pectinolytic enzyme involved in the degradation of xylogalacturonan (xga), a galacturonan backbone heavily substituted with xylose, and which is one important component of the hairy regions of pectin. Activity requires a galacturonic acid backbone substituted with xylose.</text>
</comment>
<feature type="signal peptide" evidence="10">
    <location>
        <begin position="1"/>
        <end position="22"/>
    </location>
</feature>
<dbReference type="InterPro" id="IPR000743">
    <property type="entry name" value="Glyco_hydro_28"/>
</dbReference>
<evidence type="ECO:0000256" key="9">
    <source>
        <dbReference type="RuleBase" id="RU361169"/>
    </source>
</evidence>
<evidence type="ECO:0000256" key="1">
    <source>
        <dbReference type="ARBA" id="ARBA00008834"/>
    </source>
</evidence>
<keyword evidence="7" id="KW-0624">Polysaccharide degradation</keyword>
<dbReference type="Proteomes" id="UP000606600">
    <property type="component" value="Unassembled WGS sequence"/>
</dbReference>
<comment type="caution">
    <text evidence="11">The sequence shown here is derived from an EMBL/GenBank/DDBJ whole genome shotgun (WGS) entry which is preliminary data.</text>
</comment>
<protein>
    <submittedName>
        <fullName evidence="11">Endo-polygalacturonase</fullName>
    </submittedName>
</protein>
<reference evidence="11 12" key="1">
    <citation type="submission" date="2020-09" db="EMBL/GenBank/DDBJ databases">
        <title>Novel species of Mucilaginibacter isolated from a glacier on the Tibetan Plateau.</title>
        <authorList>
            <person name="Liu Q."/>
            <person name="Xin Y.-H."/>
        </authorList>
    </citation>
    <scope>NUCLEOTIDE SEQUENCE [LARGE SCALE GENOMIC DNA]</scope>
    <source>
        <strain evidence="11 12">ZT4R22</strain>
    </source>
</reference>
<keyword evidence="4" id="KW-0325">Glycoprotein</keyword>
<evidence type="ECO:0000256" key="10">
    <source>
        <dbReference type="SAM" id="SignalP"/>
    </source>
</evidence>
<proteinExistence type="inferred from homology"/>
<dbReference type="SUPFAM" id="SSF51126">
    <property type="entry name" value="Pectin lyase-like"/>
    <property type="match status" value="1"/>
</dbReference>
<dbReference type="EMBL" id="JACWMY010000001">
    <property type="protein sequence ID" value="MBD1362699.1"/>
    <property type="molecule type" value="Genomic_DNA"/>
</dbReference>
<keyword evidence="12" id="KW-1185">Reference proteome</keyword>
<evidence type="ECO:0000256" key="8">
    <source>
        <dbReference type="ARBA" id="ARBA00037278"/>
    </source>
</evidence>
<evidence type="ECO:0000313" key="12">
    <source>
        <dbReference type="Proteomes" id="UP000606600"/>
    </source>
</evidence>
<dbReference type="InterPro" id="IPR012334">
    <property type="entry name" value="Pectin_lyas_fold"/>
</dbReference>
<keyword evidence="6 9" id="KW-0326">Glycosidase</keyword>
<feature type="chain" id="PRO_5045675994" evidence="10">
    <location>
        <begin position="23"/>
        <end position="501"/>
    </location>
</feature>
<accession>A0ABR7WK49</accession>
<comment type="similarity">
    <text evidence="1 9">Belongs to the glycosyl hydrolase 28 family.</text>
</comment>
<dbReference type="Gene3D" id="2.160.20.10">
    <property type="entry name" value="Single-stranded right-handed beta-helix, Pectin lyase-like"/>
    <property type="match status" value="1"/>
</dbReference>
<evidence type="ECO:0000256" key="2">
    <source>
        <dbReference type="ARBA" id="ARBA00022737"/>
    </source>
</evidence>
<evidence type="ECO:0000313" key="11">
    <source>
        <dbReference type="EMBL" id="MBD1362699.1"/>
    </source>
</evidence>
<keyword evidence="10" id="KW-0732">Signal</keyword>
<evidence type="ECO:0000256" key="5">
    <source>
        <dbReference type="ARBA" id="ARBA00023277"/>
    </source>
</evidence>
<dbReference type="PANTHER" id="PTHR31736:SF9">
    <property type="entry name" value="ENDO-XYLOGALACTURONAN HYDROLASE A-RELATED"/>
    <property type="match status" value="1"/>
</dbReference>
<sequence>MIFKYKFLCIVTILLISQLSFAEIITYKAPKCDLVSTAYSIKIREHSNSWLPLDVYQARVANVVKTKTIREQTSFAYFDCNGMVEVELTIPAGRINNIKIRPLAYGIVPQIKGKTVTFSINVNQYVSIEINGDIFHNLQLFANEIERSKPTTKDTSILFYGPGIHRIGKVNLPSNKTVYIAGGAIVVGSFLMDHAKNVNITGHGILTQTEPDLNATKPIATDAGKVKQGRSDLLTINYSDNVHIEGLIVLPYRYSIMIGQSSGVKVKHFKSFSSEGNADGIDIFCSSDVTLDHIFMRNSDDCIAIYGHRWNYFGNTRNITVKDAILWADVAHPILIGTHGDSQNPDTLENIKFNNIQILDQHENQIDYQGCMSLNSGDSNLIRNVIFQDVTIENIRKGQLVNLRVMYNAKYNTSPGAGIENVLFKNIFYKGENATLSIITGYDDKRKIKHVVFDNLNINGKCITDNMAEKPGFYKTGDMANFFIGEHTEEIKFINSQSDHN</sequence>
<dbReference type="RefSeq" id="WP_191187366.1">
    <property type="nucleotide sequence ID" value="NZ_JACWMY010000001.1"/>
</dbReference>
<keyword evidence="3 9" id="KW-0378">Hydrolase</keyword>
<keyword evidence="2" id="KW-0677">Repeat</keyword>
<dbReference type="Pfam" id="PF00295">
    <property type="entry name" value="Glyco_hydro_28"/>
    <property type="match status" value="1"/>
</dbReference>
<dbReference type="PANTHER" id="PTHR31736">
    <property type="match status" value="1"/>
</dbReference>
<dbReference type="InterPro" id="IPR011050">
    <property type="entry name" value="Pectin_lyase_fold/virulence"/>
</dbReference>
<evidence type="ECO:0000256" key="4">
    <source>
        <dbReference type="ARBA" id="ARBA00023180"/>
    </source>
</evidence>
<evidence type="ECO:0000256" key="7">
    <source>
        <dbReference type="ARBA" id="ARBA00023326"/>
    </source>
</evidence>